<gene>
    <name evidence="1" type="ORF">K0M31_017912</name>
</gene>
<comment type="caution">
    <text evidence="1">The sequence shown here is derived from an EMBL/GenBank/DDBJ whole genome shotgun (WGS) entry which is preliminary data.</text>
</comment>
<keyword evidence="2" id="KW-1185">Reference proteome</keyword>
<proteinExistence type="predicted"/>
<evidence type="ECO:0000313" key="1">
    <source>
        <dbReference type="EMBL" id="KAK1131621.1"/>
    </source>
</evidence>
<dbReference type="AlphaFoldDB" id="A0AA40KT47"/>
<dbReference type="Proteomes" id="UP001177670">
    <property type="component" value="Unassembled WGS sequence"/>
</dbReference>
<evidence type="ECO:0000313" key="2">
    <source>
        <dbReference type="Proteomes" id="UP001177670"/>
    </source>
</evidence>
<name>A0AA40KT47_9HYME</name>
<protein>
    <submittedName>
        <fullName evidence="1">Uncharacterized protein</fullName>
    </submittedName>
</protein>
<reference evidence="1" key="1">
    <citation type="submission" date="2021-10" db="EMBL/GenBank/DDBJ databases">
        <title>Melipona bicolor Genome sequencing and assembly.</title>
        <authorList>
            <person name="Araujo N.S."/>
            <person name="Arias M.C."/>
        </authorList>
    </citation>
    <scope>NUCLEOTIDE SEQUENCE</scope>
    <source>
        <strain evidence="1">USP_2M_L1-L4_2017</strain>
        <tissue evidence="1">Whole body</tissue>
    </source>
</reference>
<organism evidence="1 2">
    <name type="scientific">Melipona bicolor</name>
    <dbReference type="NCBI Taxonomy" id="60889"/>
    <lineage>
        <taxon>Eukaryota</taxon>
        <taxon>Metazoa</taxon>
        <taxon>Ecdysozoa</taxon>
        <taxon>Arthropoda</taxon>
        <taxon>Hexapoda</taxon>
        <taxon>Insecta</taxon>
        <taxon>Pterygota</taxon>
        <taxon>Neoptera</taxon>
        <taxon>Endopterygota</taxon>
        <taxon>Hymenoptera</taxon>
        <taxon>Apocrita</taxon>
        <taxon>Aculeata</taxon>
        <taxon>Apoidea</taxon>
        <taxon>Anthophila</taxon>
        <taxon>Apidae</taxon>
        <taxon>Melipona</taxon>
    </lineage>
</organism>
<dbReference type="EMBL" id="JAHYIQ010000006">
    <property type="protein sequence ID" value="KAK1131621.1"/>
    <property type="molecule type" value="Genomic_DNA"/>
</dbReference>
<accession>A0AA40KT47</accession>
<sequence length="112" mass="13202">MSRARALEIKGLHCRLRNHVSPLRNLTFLDYTDFYTFLFSVPGWNLNRVRRCIACETIYKRPLSQHLANETSRYLDSVSLDIFMETRGCIKIRGSIICHREKGREGQREQIN</sequence>